<reference evidence="2 3" key="1">
    <citation type="submission" date="2022-07" db="EMBL/GenBank/DDBJ databases">
        <title>Genome-wide signatures of adaptation to extreme environments.</title>
        <authorList>
            <person name="Cho C.H."/>
            <person name="Yoon H.S."/>
        </authorList>
    </citation>
    <scope>NUCLEOTIDE SEQUENCE [LARGE SCALE GENOMIC DNA]</scope>
    <source>
        <strain evidence="2 3">108.79 E11</strain>
    </source>
</reference>
<dbReference type="Pfam" id="PF05990">
    <property type="entry name" value="DUF900"/>
    <property type="match status" value="1"/>
</dbReference>
<protein>
    <submittedName>
        <fullName evidence="2">Uncharacterized protein</fullName>
    </submittedName>
</protein>
<feature type="transmembrane region" description="Helical" evidence="1">
    <location>
        <begin position="140"/>
        <end position="158"/>
    </location>
</feature>
<dbReference type="PANTHER" id="PTHR36513">
    <property type="entry name" value="ABC TRANSMEMBRANE TYPE-1 DOMAIN-CONTAINING PROTEIN"/>
    <property type="match status" value="1"/>
</dbReference>
<accession>A0AAV9I6H2</accession>
<feature type="transmembrane region" description="Helical" evidence="1">
    <location>
        <begin position="90"/>
        <end position="112"/>
    </location>
</feature>
<sequence length="840" mass="95391">MSWQGSSALDPKVGTIAACVEEERDFATSTRSSPFSLRGLLEIGGSHASSWLLRKRKRELAGLEETYNHMKRRSWNRKNAGVVLTVPKYIPFWLALFFTSYVIFVFISIFLLNNHDENEYIILGLVFLLAFILSPRVGEMIQWIIAEIYTALYIYYILSRTHNPILERKMTKGLTFTGFFCLVICASVVLLTILFYYGWPFLLRGYLTQWTQFAGVVEENKVEQGEEALSISSISLNNDADDDNHNTATRSSLVRPAHAMYEWLLLQHGDDGYHRCIRKFVIRQYQGYLHLLFPCFIQPKASDTHLCYYIGPLKDDLPHGLGAWFDSSPSGENLVGYFDHGIPVGPFESQENVTGAERGNVLINIRMIYMSDVKGMKTLTRAKPQWGVASAECCVSGNIGLDGYPLIRDICRAQTCQCLHSKNDVCTCAKEMLLKYYRHLEDTKRMTCILVSVDSDGMKVQGHYPAAGRTSLASRPQQVTISLENVVDNNPSSSFQEQLGSVSSPLLSNLKVDEQWERTADTEALVFIHGYNHMLVDALKRFGQFLAMAHLPSYLKTFVFNWPAGTSPLSYSLAVGNASSNHVQRDLDTFLQSLIHAGMRKVHFMVHSMGARLFLRAFPLIRKRFQPRQKHLSSAIVPSTTSVTGTSAVVVDISPDQIEKYHSNISSTTTDSNNEKPKKAVFSNNDVVNDDATQTAQDFTMELSTLCFLNPDYELEAFRTDFPDLYEVCNCITLYADKRDRAVQIAETFCWYQPSLGHQTTPFRDTFEQFCDMDIIDASDLAGNMSFTYHAYWNINRTMVDDLYEMIVFQRRANERRSRLFATSNGTFRFVTTPQNVNMI</sequence>
<evidence type="ECO:0000256" key="1">
    <source>
        <dbReference type="SAM" id="Phobius"/>
    </source>
</evidence>
<organism evidence="2 3">
    <name type="scientific">Galdieria yellowstonensis</name>
    <dbReference type="NCBI Taxonomy" id="3028027"/>
    <lineage>
        <taxon>Eukaryota</taxon>
        <taxon>Rhodophyta</taxon>
        <taxon>Bangiophyceae</taxon>
        <taxon>Galdieriales</taxon>
        <taxon>Galdieriaceae</taxon>
        <taxon>Galdieria</taxon>
    </lineage>
</organism>
<dbReference type="Proteomes" id="UP001300502">
    <property type="component" value="Unassembled WGS sequence"/>
</dbReference>
<evidence type="ECO:0000313" key="2">
    <source>
        <dbReference type="EMBL" id="KAK4523024.1"/>
    </source>
</evidence>
<keyword evidence="1" id="KW-0812">Transmembrane</keyword>
<keyword evidence="1" id="KW-1133">Transmembrane helix</keyword>
<dbReference type="AlphaFoldDB" id="A0AAV9I6H2"/>
<proteinExistence type="predicted"/>
<feature type="transmembrane region" description="Helical" evidence="1">
    <location>
        <begin position="179"/>
        <end position="199"/>
    </location>
</feature>
<dbReference type="InterPro" id="IPR029058">
    <property type="entry name" value="AB_hydrolase_fold"/>
</dbReference>
<comment type="caution">
    <text evidence="2">The sequence shown here is derived from an EMBL/GenBank/DDBJ whole genome shotgun (WGS) entry which is preliminary data.</text>
</comment>
<keyword evidence="1" id="KW-0472">Membrane</keyword>
<keyword evidence="3" id="KW-1185">Reference proteome</keyword>
<feature type="transmembrane region" description="Helical" evidence="1">
    <location>
        <begin position="119"/>
        <end position="134"/>
    </location>
</feature>
<dbReference type="EMBL" id="JANCYU010000010">
    <property type="protein sequence ID" value="KAK4523024.1"/>
    <property type="molecule type" value="Genomic_DNA"/>
</dbReference>
<evidence type="ECO:0000313" key="3">
    <source>
        <dbReference type="Proteomes" id="UP001300502"/>
    </source>
</evidence>
<name>A0AAV9I6H2_9RHOD</name>
<dbReference type="PANTHER" id="PTHR36513:SF1">
    <property type="entry name" value="TRANSMEMBRANE PROTEIN"/>
    <property type="match status" value="1"/>
</dbReference>
<gene>
    <name evidence="2" type="ORF">GAYE_PCTG33G0914</name>
</gene>
<dbReference type="InterPro" id="IPR010297">
    <property type="entry name" value="DUF900_hydrolase"/>
</dbReference>
<dbReference type="SUPFAM" id="SSF53474">
    <property type="entry name" value="alpha/beta-Hydrolases"/>
    <property type="match status" value="1"/>
</dbReference>